<evidence type="ECO:0000313" key="2">
    <source>
        <dbReference type="EMBL" id="KAF0914878.1"/>
    </source>
</evidence>
<sequence>MGALLHQQLCPCGRGDEGRLASTSTGAGGGLGAGAEGGALKDAAHPSRGTPFSHCTVGARLRLRPPPKRTCCFGDGIFNADGEM</sequence>
<evidence type="ECO:0000313" key="3">
    <source>
        <dbReference type="Proteomes" id="UP000479710"/>
    </source>
</evidence>
<evidence type="ECO:0000256" key="1">
    <source>
        <dbReference type="SAM" id="MobiDB-lite"/>
    </source>
</evidence>
<comment type="caution">
    <text evidence="2">The sequence shown here is derived from an EMBL/GenBank/DDBJ whole genome shotgun (WGS) entry which is preliminary data.</text>
</comment>
<feature type="region of interest" description="Disordered" evidence="1">
    <location>
        <begin position="21"/>
        <end position="48"/>
    </location>
</feature>
<protein>
    <submittedName>
        <fullName evidence="2">Uncharacterized protein</fullName>
    </submittedName>
</protein>
<reference evidence="2 3" key="1">
    <citation type="submission" date="2019-11" db="EMBL/GenBank/DDBJ databases">
        <title>Whole genome sequence of Oryza granulata.</title>
        <authorList>
            <person name="Li W."/>
        </authorList>
    </citation>
    <scope>NUCLEOTIDE SEQUENCE [LARGE SCALE GENOMIC DNA]</scope>
    <source>
        <strain evidence="3">cv. Menghai</strain>
        <tissue evidence="2">Leaf</tissue>
    </source>
</reference>
<dbReference type="Proteomes" id="UP000479710">
    <property type="component" value="Unassembled WGS sequence"/>
</dbReference>
<proteinExistence type="predicted"/>
<accession>A0A6G1DQI3</accession>
<gene>
    <name evidence="2" type="ORF">E2562_032798</name>
</gene>
<keyword evidence="3" id="KW-1185">Reference proteome</keyword>
<dbReference type="EMBL" id="SPHZ02000006">
    <property type="protein sequence ID" value="KAF0914878.1"/>
    <property type="molecule type" value="Genomic_DNA"/>
</dbReference>
<name>A0A6G1DQI3_9ORYZ</name>
<dbReference type="AlphaFoldDB" id="A0A6G1DQI3"/>
<feature type="compositionally biased region" description="Gly residues" evidence="1">
    <location>
        <begin position="26"/>
        <end position="37"/>
    </location>
</feature>
<organism evidence="2 3">
    <name type="scientific">Oryza meyeriana var. granulata</name>
    <dbReference type="NCBI Taxonomy" id="110450"/>
    <lineage>
        <taxon>Eukaryota</taxon>
        <taxon>Viridiplantae</taxon>
        <taxon>Streptophyta</taxon>
        <taxon>Embryophyta</taxon>
        <taxon>Tracheophyta</taxon>
        <taxon>Spermatophyta</taxon>
        <taxon>Magnoliopsida</taxon>
        <taxon>Liliopsida</taxon>
        <taxon>Poales</taxon>
        <taxon>Poaceae</taxon>
        <taxon>BOP clade</taxon>
        <taxon>Oryzoideae</taxon>
        <taxon>Oryzeae</taxon>
        <taxon>Oryzinae</taxon>
        <taxon>Oryza</taxon>
        <taxon>Oryza meyeriana</taxon>
    </lineage>
</organism>